<dbReference type="SUPFAM" id="SSF52374">
    <property type="entry name" value="Nucleotidylyl transferase"/>
    <property type="match status" value="1"/>
</dbReference>
<gene>
    <name evidence="13" type="ORF">COW11_00585</name>
</gene>
<keyword evidence="5" id="KW-0067">ATP-binding</keyword>
<dbReference type="EC" id="6.1.1.5" evidence="2"/>
<dbReference type="SUPFAM" id="SSF47323">
    <property type="entry name" value="Anticodon-binding domain of a subclass of class I aminoacyl-tRNA synthetases"/>
    <property type="match status" value="1"/>
</dbReference>
<feature type="domain" description="Methionyl/Valyl/Leucyl/Isoleucyl-tRNA synthetase anticodon-binding" evidence="12">
    <location>
        <begin position="370"/>
        <end position="527"/>
    </location>
</feature>
<dbReference type="GO" id="GO:0005524">
    <property type="term" value="F:ATP binding"/>
    <property type="evidence" value="ECO:0007669"/>
    <property type="project" value="UniProtKB-KW"/>
</dbReference>
<dbReference type="GO" id="GO:0004822">
    <property type="term" value="F:isoleucine-tRNA ligase activity"/>
    <property type="evidence" value="ECO:0007669"/>
    <property type="project" value="UniProtKB-EC"/>
</dbReference>
<dbReference type="Pfam" id="PF00133">
    <property type="entry name" value="tRNA-synt_1"/>
    <property type="match status" value="1"/>
</dbReference>
<dbReference type="Pfam" id="PF08264">
    <property type="entry name" value="Anticodon_1"/>
    <property type="match status" value="1"/>
</dbReference>
<dbReference type="CDD" id="cd07960">
    <property type="entry name" value="Anticodon_Ia_Ile_BEm"/>
    <property type="match status" value="1"/>
</dbReference>
<dbReference type="GO" id="GO:0000049">
    <property type="term" value="F:tRNA binding"/>
    <property type="evidence" value="ECO:0007669"/>
    <property type="project" value="InterPro"/>
</dbReference>
<dbReference type="InterPro" id="IPR050081">
    <property type="entry name" value="Ile-tRNA_ligase"/>
</dbReference>
<evidence type="ECO:0000256" key="2">
    <source>
        <dbReference type="ARBA" id="ARBA00013165"/>
    </source>
</evidence>
<dbReference type="InterPro" id="IPR002301">
    <property type="entry name" value="Ile-tRNA-ligase"/>
</dbReference>
<accession>A0A2J0LSZ9</accession>
<dbReference type="InterPro" id="IPR013155">
    <property type="entry name" value="M/V/L/I-tRNA-synth_anticd-bd"/>
</dbReference>
<protein>
    <recommendedName>
        <fullName evidence="2">isoleucine--tRNA ligase</fullName>
        <ecNumber evidence="2">6.1.1.5</ecNumber>
    </recommendedName>
</protein>
<proteinExistence type="inferred from homology"/>
<comment type="function">
    <text evidence="8">Catalyzes the attachment of isoleucine to tRNA(Ile). As IleRS can inadvertently accommodate and process structurally similar amino acids such as valine, to avoid such errors it has two additional distinct tRNA(Ile)-dependent editing activities. One activity is designated as 'pretransfer' editing and involves the hydrolysis of activated Val-AMP. The other activity is designated 'posttransfer' editing and involves deacylation of mischarged Val-tRNA(Ile).</text>
</comment>
<dbReference type="Gene3D" id="1.10.730.20">
    <property type="match status" value="1"/>
</dbReference>
<dbReference type="GO" id="GO:0005829">
    <property type="term" value="C:cytosol"/>
    <property type="evidence" value="ECO:0007669"/>
    <property type="project" value="TreeGrafter"/>
</dbReference>
<feature type="non-terminal residue" evidence="13">
    <location>
        <position position="1"/>
    </location>
</feature>
<evidence type="ECO:0000256" key="6">
    <source>
        <dbReference type="ARBA" id="ARBA00022917"/>
    </source>
</evidence>
<comment type="similarity">
    <text evidence="1">Belongs to the class-I aminoacyl-tRNA synthetase family. IleS type 1 subfamily.</text>
</comment>
<dbReference type="InterPro" id="IPR009008">
    <property type="entry name" value="Val/Leu/Ile-tRNA-synth_edit"/>
</dbReference>
<organism evidence="13 14">
    <name type="scientific">Candidatus Taenaricola geysiri</name>
    <dbReference type="NCBI Taxonomy" id="1974752"/>
    <lineage>
        <taxon>Bacteria</taxon>
        <taxon>Pseudomonadati</taxon>
        <taxon>Candidatus Omnitrophota</taxon>
        <taxon>Candidatus Taenaricola</taxon>
    </lineage>
</organism>
<dbReference type="InterPro" id="IPR014729">
    <property type="entry name" value="Rossmann-like_a/b/a_fold"/>
</dbReference>
<evidence type="ECO:0000256" key="3">
    <source>
        <dbReference type="ARBA" id="ARBA00022598"/>
    </source>
</evidence>
<name>A0A2J0LSZ9_9BACT</name>
<dbReference type="InterPro" id="IPR010663">
    <property type="entry name" value="Znf_FPG/IleRS"/>
</dbReference>
<evidence type="ECO:0000256" key="4">
    <source>
        <dbReference type="ARBA" id="ARBA00022741"/>
    </source>
</evidence>
<evidence type="ECO:0000313" key="14">
    <source>
        <dbReference type="Proteomes" id="UP000231267"/>
    </source>
</evidence>
<dbReference type="SUPFAM" id="SSF50677">
    <property type="entry name" value="ValRS/IleRS/LeuRS editing domain"/>
    <property type="match status" value="1"/>
</dbReference>
<evidence type="ECO:0000256" key="7">
    <source>
        <dbReference type="ARBA" id="ARBA00023146"/>
    </source>
</evidence>
<comment type="catalytic activity">
    <reaction evidence="9">
        <text>tRNA(Ile) + L-isoleucine + ATP = L-isoleucyl-tRNA(Ile) + AMP + diphosphate</text>
        <dbReference type="Rhea" id="RHEA:11060"/>
        <dbReference type="Rhea" id="RHEA-COMP:9666"/>
        <dbReference type="Rhea" id="RHEA-COMP:9695"/>
        <dbReference type="ChEBI" id="CHEBI:30616"/>
        <dbReference type="ChEBI" id="CHEBI:33019"/>
        <dbReference type="ChEBI" id="CHEBI:58045"/>
        <dbReference type="ChEBI" id="CHEBI:78442"/>
        <dbReference type="ChEBI" id="CHEBI:78528"/>
        <dbReference type="ChEBI" id="CHEBI:456215"/>
        <dbReference type="EC" id="6.1.1.5"/>
    </reaction>
</comment>
<dbReference type="InterPro" id="IPR002300">
    <property type="entry name" value="aa-tRNA-synth_Ia"/>
</dbReference>
<evidence type="ECO:0000256" key="1">
    <source>
        <dbReference type="ARBA" id="ARBA00006887"/>
    </source>
</evidence>
<sequence>ADYVSDVDGTGCVHTAPGHGQDDYQTGLRYKLPVVMPVDASGKFDKTSGIFSGMHVFKANDKIVQHLNDIGALFASGNIEHSYPHCWRCKDPVIVRATTQWFINIDHNGLRKNTLDVIKNIKWVPSFGENRISSMVENRPDWCLSRQRYWGVPIPAFYCKDCNAELLDADVIESISNIFRSQGCDAWFSMPLEALLPKGTKCKKCASTKFEKESDIIDVWFDSGVSHQAVLKARKDLGYPADLYLEGSDQHRGWFQSALLTAMSMNKTAPFKQVLTHGFVVDGAGRKMSKSLGNVISPQDVIKKSGADVLRLWVASCNYETDIRTSDEILVRAEEAYRKLRNTFKFMLGNLYDFVPQSHSVEYKKLSQIDKWALSEFAGLIQQAATAYDSCEFHKVYRVIYDFCTTELSSFYFDILKDTLYTCCADSIKRRSSQTVLYIMLNSLIRMLAPVLAFTCEEAWGFMPKMDNDPKSVHIAEWPLSRKEWFDEKLNKNWRRIIDVRSIVLKAIEEKRASGDIGNALEARVTILVKDNQQYEFLNSYLGQLASIFIVSQVELKKDTELKSGIEFIIEKAKGVKCARCWNYSETVGKNSAYADICNRCIEAVV</sequence>
<keyword evidence="3 13" id="KW-0436">Ligase</keyword>
<comment type="caution">
    <text evidence="13">The sequence shown here is derived from an EMBL/GenBank/DDBJ whole genome shotgun (WGS) entry which is preliminary data.</text>
</comment>
<dbReference type="Gene3D" id="3.40.50.620">
    <property type="entry name" value="HUPs"/>
    <property type="match status" value="1"/>
</dbReference>
<evidence type="ECO:0000256" key="8">
    <source>
        <dbReference type="ARBA" id="ARBA00025217"/>
    </source>
</evidence>
<dbReference type="Pfam" id="PF06827">
    <property type="entry name" value="zf-FPG_IleRS"/>
    <property type="match status" value="1"/>
</dbReference>
<dbReference type="AlphaFoldDB" id="A0A2J0LSZ9"/>
<keyword evidence="6" id="KW-0648">Protein biosynthesis</keyword>
<evidence type="ECO:0000313" key="13">
    <source>
        <dbReference type="EMBL" id="PIW66947.1"/>
    </source>
</evidence>
<dbReference type="InterPro" id="IPR009080">
    <property type="entry name" value="tRNAsynth_Ia_anticodon-bd"/>
</dbReference>
<dbReference type="Proteomes" id="UP000231267">
    <property type="component" value="Unassembled WGS sequence"/>
</dbReference>
<dbReference type="PANTHER" id="PTHR42765:SF1">
    <property type="entry name" value="ISOLEUCINE--TRNA LIGASE, MITOCHONDRIAL"/>
    <property type="match status" value="1"/>
</dbReference>
<keyword evidence="4" id="KW-0547">Nucleotide-binding</keyword>
<evidence type="ECO:0000256" key="9">
    <source>
        <dbReference type="ARBA" id="ARBA00048359"/>
    </source>
</evidence>
<dbReference type="InterPro" id="IPR033708">
    <property type="entry name" value="Anticodon_Ile_BEm"/>
</dbReference>
<keyword evidence="7" id="KW-0030">Aminoacyl-tRNA synthetase</keyword>
<dbReference type="PANTHER" id="PTHR42765">
    <property type="entry name" value="SOLEUCYL-TRNA SYNTHETASE"/>
    <property type="match status" value="1"/>
</dbReference>
<evidence type="ECO:0000259" key="10">
    <source>
        <dbReference type="Pfam" id="PF00133"/>
    </source>
</evidence>
<dbReference type="GO" id="GO:0002161">
    <property type="term" value="F:aminoacyl-tRNA deacylase activity"/>
    <property type="evidence" value="ECO:0007669"/>
    <property type="project" value="InterPro"/>
</dbReference>
<evidence type="ECO:0000259" key="12">
    <source>
        <dbReference type="Pfam" id="PF08264"/>
    </source>
</evidence>
<dbReference type="GO" id="GO:0006428">
    <property type="term" value="P:isoleucyl-tRNA aminoacylation"/>
    <property type="evidence" value="ECO:0007669"/>
    <property type="project" value="InterPro"/>
</dbReference>
<dbReference type="Gene3D" id="1.10.10.830">
    <property type="entry name" value="Ile-tRNA synthetase CP2 domain-like"/>
    <property type="match status" value="1"/>
</dbReference>
<dbReference type="PRINTS" id="PR00984">
    <property type="entry name" value="TRNASYNTHILE"/>
</dbReference>
<feature type="domain" description="Zinc finger FPG/IleRS-type" evidence="11">
    <location>
        <begin position="577"/>
        <end position="603"/>
    </location>
</feature>
<evidence type="ECO:0000256" key="5">
    <source>
        <dbReference type="ARBA" id="ARBA00022840"/>
    </source>
</evidence>
<dbReference type="FunFam" id="3.40.50.620:FF:000305">
    <property type="entry name" value="Isoleucine--tRNA ligase"/>
    <property type="match status" value="1"/>
</dbReference>
<feature type="domain" description="Aminoacyl-tRNA synthetase class Ia" evidence="10">
    <location>
        <begin position="90"/>
        <end position="325"/>
    </location>
</feature>
<reference evidence="13 14" key="1">
    <citation type="submission" date="2017-09" db="EMBL/GenBank/DDBJ databases">
        <title>Depth-based differentiation of microbial function through sediment-hosted aquifers and enrichment of novel symbionts in the deep terrestrial subsurface.</title>
        <authorList>
            <person name="Probst A.J."/>
            <person name="Ladd B."/>
            <person name="Jarett J.K."/>
            <person name="Geller-Mcgrath D.E."/>
            <person name="Sieber C.M."/>
            <person name="Emerson J.B."/>
            <person name="Anantharaman K."/>
            <person name="Thomas B.C."/>
            <person name="Malmstrom R."/>
            <person name="Stieglmeier M."/>
            <person name="Klingl A."/>
            <person name="Woyke T."/>
            <person name="Ryan C.M."/>
            <person name="Banfield J.F."/>
        </authorList>
    </citation>
    <scope>NUCLEOTIDE SEQUENCE [LARGE SCALE GENOMIC DNA]</scope>
    <source>
        <strain evidence="13">CG12_big_fil_rev_8_21_14_0_65_43_15</strain>
    </source>
</reference>
<evidence type="ECO:0000259" key="11">
    <source>
        <dbReference type="Pfam" id="PF06827"/>
    </source>
</evidence>
<dbReference type="EMBL" id="PFGP01000015">
    <property type="protein sequence ID" value="PIW66947.1"/>
    <property type="molecule type" value="Genomic_DNA"/>
</dbReference>